<keyword evidence="5 6" id="KW-0472">Membrane</keyword>
<dbReference type="PANTHER" id="PTHR30250">
    <property type="entry name" value="PST FAMILY PREDICTED COLANIC ACID TRANSPORTER"/>
    <property type="match status" value="1"/>
</dbReference>
<dbReference type="InterPro" id="IPR050833">
    <property type="entry name" value="Poly_Biosynth_Transport"/>
</dbReference>
<accession>A0A412YJ54</accession>
<dbReference type="PANTHER" id="PTHR30250:SF26">
    <property type="entry name" value="PSMA PROTEIN"/>
    <property type="match status" value="1"/>
</dbReference>
<sequence length="507" mass="57956">MGILHTKRIAFNTLFLYVRMLILMFVAFYTSRVLLKELGINDFGLYGIVGGIVAIFSSLRGLFATATQRFLNFEMGRNDTNGLNTIFNISLIINIIICIVFFICAEIIGLWFLENKLIIAPERMDAAKWAFHFSVLASMISILTIPFDALIIAHEKMSFYAYVSILDACLKLGVIFILPYFAIDKLKLYAALIVAVSLVIRFISSVYCKRNFPECKYRLCWDKKAFKKMGVFAGWNFAGNLAFALVNEGLNILLNLFGGVIANAARSIAYQVKNAITTMLSNIMIAIDPQATQLYAQGEKQKFYSLLFTASKIIVFFYLMMAFPLYFYIHEILQIWLGTIPQYAPEFIQAILIYLMIRSFHEPINTFFFIIGKLKLFQITELIILSLSLPISYSALKFCNLALQNIFYIMAIIELLNLIIILIWAIKIGQFNIKQYFYRVIIPYLKTFVCASITLYGIQAYFQQSKPSCIYFILLPIILSIIIFITITFLIGFSSKEKNAIKAILKK</sequence>
<evidence type="ECO:0000313" key="7">
    <source>
        <dbReference type="EMBL" id="RGV57466.1"/>
    </source>
</evidence>
<evidence type="ECO:0000256" key="6">
    <source>
        <dbReference type="SAM" id="Phobius"/>
    </source>
</evidence>
<proteinExistence type="predicted"/>
<keyword evidence="3 6" id="KW-0812">Transmembrane</keyword>
<comment type="caution">
    <text evidence="7">The sequence shown here is derived from an EMBL/GenBank/DDBJ whole genome shotgun (WGS) entry which is preliminary data.</text>
</comment>
<dbReference type="AlphaFoldDB" id="A0A412YJ54"/>
<name>A0A412YJ54_9BACE</name>
<reference evidence="7 8" key="1">
    <citation type="submission" date="2018-08" db="EMBL/GenBank/DDBJ databases">
        <title>A genome reference for cultivated species of the human gut microbiota.</title>
        <authorList>
            <person name="Zou Y."/>
            <person name="Xue W."/>
            <person name="Luo G."/>
        </authorList>
    </citation>
    <scope>NUCLEOTIDE SEQUENCE [LARGE SCALE GENOMIC DNA]</scope>
    <source>
        <strain evidence="7 8">AF14-27</strain>
    </source>
</reference>
<feature type="transmembrane region" description="Helical" evidence="6">
    <location>
        <begin position="9"/>
        <end position="31"/>
    </location>
</feature>
<dbReference type="GO" id="GO:0005886">
    <property type="term" value="C:plasma membrane"/>
    <property type="evidence" value="ECO:0007669"/>
    <property type="project" value="UniProtKB-SubCell"/>
</dbReference>
<protein>
    <submittedName>
        <fullName evidence="7">Polysaccharide biosynthesis protein</fullName>
    </submittedName>
</protein>
<organism evidence="7 8">
    <name type="scientific">Bacteroides clarus</name>
    <dbReference type="NCBI Taxonomy" id="626929"/>
    <lineage>
        <taxon>Bacteria</taxon>
        <taxon>Pseudomonadati</taxon>
        <taxon>Bacteroidota</taxon>
        <taxon>Bacteroidia</taxon>
        <taxon>Bacteroidales</taxon>
        <taxon>Bacteroidaceae</taxon>
        <taxon>Bacteroides</taxon>
    </lineage>
</organism>
<feature type="transmembrane region" description="Helical" evidence="6">
    <location>
        <begin position="436"/>
        <end position="458"/>
    </location>
</feature>
<comment type="subcellular location">
    <subcellularLocation>
        <location evidence="1">Cell membrane</location>
        <topology evidence="1">Multi-pass membrane protein</topology>
    </subcellularLocation>
</comment>
<feature type="transmembrane region" description="Helical" evidence="6">
    <location>
        <begin position="303"/>
        <end position="329"/>
    </location>
</feature>
<keyword evidence="2" id="KW-1003">Cell membrane</keyword>
<dbReference type="Proteomes" id="UP000284366">
    <property type="component" value="Unassembled WGS sequence"/>
</dbReference>
<feature type="transmembrane region" description="Helical" evidence="6">
    <location>
        <begin position="86"/>
        <end position="113"/>
    </location>
</feature>
<gene>
    <name evidence="7" type="ORF">DWW09_04230</name>
</gene>
<feature type="transmembrane region" description="Helical" evidence="6">
    <location>
        <begin position="376"/>
        <end position="396"/>
    </location>
</feature>
<keyword evidence="4 6" id="KW-1133">Transmembrane helix</keyword>
<evidence type="ECO:0000256" key="4">
    <source>
        <dbReference type="ARBA" id="ARBA00022989"/>
    </source>
</evidence>
<feature type="transmembrane region" description="Helical" evidence="6">
    <location>
        <begin position="133"/>
        <end position="152"/>
    </location>
</feature>
<feature type="transmembrane region" description="Helical" evidence="6">
    <location>
        <begin position="188"/>
        <end position="208"/>
    </location>
</feature>
<feature type="transmembrane region" description="Helical" evidence="6">
    <location>
        <begin position="229"/>
        <end position="246"/>
    </location>
</feature>
<feature type="transmembrane region" description="Helical" evidence="6">
    <location>
        <begin position="43"/>
        <end position="65"/>
    </location>
</feature>
<feature type="transmembrane region" description="Helical" evidence="6">
    <location>
        <begin position="402"/>
        <end position="424"/>
    </location>
</feature>
<dbReference type="InterPro" id="IPR002528">
    <property type="entry name" value="MATE_fam"/>
</dbReference>
<feature type="transmembrane region" description="Helical" evidence="6">
    <location>
        <begin position="470"/>
        <end position="493"/>
    </location>
</feature>
<evidence type="ECO:0000313" key="8">
    <source>
        <dbReference type="Proteomes" id="UP000284366"/>
    </source>
</evidence>
<evidence type="ECO:0000256" key="5">
    <source>
        <dbReference type="ARBA" id="ARBA00023136"/>
    </source>
</evidence>
<feature type="transmembrane region" description="Helical" evidence="6">
    <location>
        <begin position="252"/>
        <end position="269"/>
    </location>
</feature>
<feature type="transmembrane region" description="Helical" evidence="6">
    <location>
        <begin position="159"/>
        <end position="182"/>
    </location>
</feature>
<dbReference type="Pfam" id="PF01554">
    <property type="entry name" value="MatE"/>
    <property type="match status" value="1"/>
</dbReference>
<evidence type="ECO:0000256" key="3">
    <source>
        <dbReference type="ARBA" id="ARBA00022692"/>
    </source>
</evidence>
<evidence type="ECO:0000256" key="1">
    <source>
        <dbReference type="ARBA" id="ARBA00004651"/>
    </source>
</evidence>
<evidence type="ECO:0000256" key="2">
    <source>
        <dbReference type="ARBA" id="ARBA00022475"/>
    </source>
</evidence>
<dbReference type="EMBL" id="QRZG01000005">
    <property type="protein sequence ID" value="RGV57466.1"/>
    <property type="molecule type" value="Genomic_DNA"/>
</dbReference>
<feature type="transmembrane region" description="Helical" evidence="6">
    <location>
        <begin position="335"/>
        <end position="355"/>
    </location>
</feature>